<keyword evidence="1" id="KW-0378">Hydrolase</keyword>
<dbReference type="EMBL" id="SLWM01000005">
    <property type="protein sequence ID" value="TCO24293.1"/>
    <property type="molecule type" value="Genomic_DNA"/>
</dbReference>
<dbReference type="InterPro" id="IPR005754">
    <property type="entry name" value="Sortase"/>
</dbReference>
<feature type="domain" description="DUF4142" evidence="4">
    <location>
        <begin position="26"/>
        <end position="160"/>
    </location>
</feature>
<evidence type="ECO:0000313" key="5">
    <source>
        <dbReference type="EMBL" id="TCO24293.1"/>
    </source>
</evidence>
<gene>
    <name evidence="5" type="ORF">EV644_105327</name>
</gene>
<dbReference type="InterPro" id="IPR025419">
    <property type="entry name" value="DUF4142"/>
</dbReference>
<dbReference type="CDD" id="cd05829">
    <property type="entry name" value="Sortase_F"/>
    <property type="match status" value="1"/>
</dbReference>
<dbReference type="Proteomes" id="UP000295818">
    <property type="component" value="Unassembled WGS sequence"/>
</dbReference>
<dbReference type="SUPFAM" id="SSF63817">
    <property type="entry name" value="Sortase"/>
    <property type="match status" value="1"/>
</dbReference>
<accession>A0ABY2BPU8</accession>
<keyword evidence="6" id="KW-1185">Reference proteome</keyword>
<feature type="transmembrane region" description="Helical" evidence="2">
    <location>
        <begin position="286"/>
        <end position="305"/>
    </location>
</feature>
<feature type="signal peptide" evidence="3">
    <location>
        <begin position="1"/>
        <end position="21"/>
    </location>
</feature>
<keyword evidence="2" id="KW-1133">Transmembrane helix</keyword>
<evidence type="ECO:0000259" key="4">
    <source>
        <dbReference type="Pfam" id="PF13628"/>
    </source>
</evidence>
<dbReference type="Pfam" id="PF13628">
    <property type="entry name" value="DUF4142"/>
    <property type="match status" value="1"/>
</dbReference>
<dbReference type="InterPro" id="IPR042001">
    <property type="entry name" value="Sortase_F"/>
</dbReference>
<dbReference type="PROSITE" id="PS00758">
    <property type="entry name" value="ARGE_DAPE_CPG2_1"/>
    <property type="match status" value="1"/>
</dbReference>
<dbReference type="InterPro" id="IPR001261">
    <property type="entry name" value="ArgE/DapE_CS"/>
</dbReference>
<organism evidence="5 6">
    <name type="scientific">Kribbella orskensis</name>
    <dbReference type="NCBI Taxonomy" id="2512216"/>
    <lineage>
        <taxon>Bacteria</taxon>
        <taxon>Bacillati</taxon>
        <taxon>Actinomycetota</taxon>
        <taxon>Actinomycetes</taxon>
        <taxon>Propionibacteriales</taxon>
        <taxon>Kribbellaceae</taxon>
        <taxon>Kribbella</taxon>
    </lineage>
</organism>
<proteinExistence type="predicted"/>
<dbReference type="RefSeq" id="WP_132189219.1">
    <property type="nucleotide sequence ID" value="NZ_SLWM01000005.1"/>
</dbReference>
<dbReference type="Pfam" id="PF04203">
    <property type="entry name" value="Sortase"/>
    <property type="match status" value="1"/>
</dbReference>
<name>A0ABY2BPU8_9ACTN</name>
<keyword evidence="2" id="KW-0472">Membrane</keyword>
<evidence type="ECO:0000256" key="1">
    <source>
        <dbReference type="ARBA" id="ARBA00022801"/>
    </source>
</evidence>
<evidence type="ECO:0000256" key="2">
    <source>
        <dbReference type="SAM" id="Phobius"/>
    </source>
</evidence>
<feature type="chain" id="PRO_5046603279" evidence="3">
    <location>
        <begin position="22"/>
        <end position="398"/>
    </location>
</feature>
<sequence length="398" mass="41792">MSAFLLLVVAGLLGTAQAAIATTTQTDITYLNAAHQINLTIVQAAEEAQAHGRSSCVRRVGALLESDHRKLAAQELEAASQLGYGLVPIPSLAQRQKLDAVTAKIGTSGYDAAWLALQRQEHGQYLTLIKGELAKGSVPAVKSVAQGAQSVIQMHLDMVEGTCRVGTDHPLVPTGDGGQLADAQRLRSRTAWVLLGLGVLLLASKPTRARRCLLGLSALAIGIVLIFGGPPGDTGNVPEGSRSAPEREAAIPPIRLALPGFVDAPVVPVATGRDGLMQVPKSPTNVGWWAAGAAPGSAGGTVLLVGHVDTARHGRGVFAALWDVPVGAKVTVTAGDGSVRRYRIVARRIYRQEQLPTDLFRGGSKPRLALVTCIGSYDHSARRYTHNLVLYGVPLARS</sequence>
<comment type="caution">
    <text evidence="5">The sequence shown here is derived from an EMBL/GenBank/DDBJ whole genome shotgun (WGS) entry which is preliminary data.</text>
</comment>
<evidence type="ECO:0000313" key="6">
    <source>
        <dbReference type="Proteomes" id="UP000295818"/>
    </source>
</evidence>
<keyword evidence="3" id="KW-0732">Signal</keyword>
<reference evidence="5 6" key="1">
    <citation type="journal article" date="2015" name="Stand. Genomic Sci.">
        <title>Genomic Encyclopedia of Bacterial and Archaeal Type Strains, Phase III: the genomes of soil and plant-associated and newly described type strains.</title>
        <authorList>
            <person name="Whitman W.B."/>
            <person name="Woyke T."/>
            <person name="Klenk H.P."/>
            <person name="Zhou Y."/>
            <person name="Lilburn T.G."/>
            <person name="Beck B.J."/>
            <person name="De Vos P."/>
            <person name="Vandamme P."/>
            <person name="Eisen J.A."/>
            <person name="Garrity G."/>
            <person name="Hugenholtz P."/>
            <person name="Kyrpides N.C."/>
        </authorList>
    </citation>
    <scope>NUCLEOTIDE SEQUENCE [LARGE SCALE GENOMIC DNA]</scope>
    <source>
        <strain evidence="5 6">VKM Ac-2538</strain>
    </source>
</reference>
<protein>
    <submittedName>
        <fullName evidence="5">Outer membrane protein</fullName>
    </submittedName>
</protein>
<keyword evidence="2" id="KW-0812">Transmembrane</keyword>
<feature type="transmembrane region" description="Helical" evidence="2">
    <location>
        <begin position="212"/>
        <end position="229"/>
    </location>
</feature>
<evidence type="ECO:0000256" key="3">
    <source>
        <dbReference type="SAM" id="SignalP"/>
    </source>
</evidence>
<dbReference type="InterPro" id="IPR023365">
    <property type="entry name" value="Sortase_dom-sf"/>
</dbReference>
<dbReference type="Gene3D" id="2.40.260.10">
    <property type="entry name" value="Sortase"/>
    <property type="match status" value="1"/>
</dbReference>